<proteinExistence type="predicted"/>
<reference evidence="2 3" key="1">
    <citation type="submission" date="2021-06" db="EMBL/GenBank/DDBJ databases">
        <authorList>
            <person name="Palmer J.M."/>
        </authorList>
    </citation>
    <scope>NUCLEOTIDE SEQUENCE [LARGE SCALE GENOMIC DNA]</scope>
    <source>
        <strain evidence="2 3">AS_MEX2019</strain>
        <tissue evidence="2">Muscle</tissue>
    </source>
</reference>
<accession>A0ABV0XWE3</accession>
<gene>
    <name evidence="2" type="ORF">AMECASPLE_035685</name>
</gene>
<protein>
    <submittedName>
        <fullName evidence="2">Uncharacterized protein</fullName>
    </submittedName>
</protein>
<evidence type="ECO:0000313" key="2">
    <source>
        <dbReference type="EMBL" id="MEQ2285809.1"/>
    </source>
</evidence>
<keyword evidence="3" id="KW-1185">Reference proteome</keyword>
<name>A0ABV0XWE3_9TELE</name>
<dbReference type="Proteomes" id="UP001469553">
    <property type="component" value="Unassembled WGS sequence"/>
</dbReference>
<evidence type="ECO:0000313" key="3">
    <source>
        <dbReference type="Proteomes" id="UP001469553"/>
    </source>
</evidence>
<dbReference type="EMBL" id="JAHRIP010014792">
    <property type="protein sequence ID" value="MEQ2285809.1"/>
    <property type="molecule type" value="Genomic_DNA"/>
</dbReference>
<sequence>MRTKLPIQESFMRTNRSRHVILPGTAEPGSHPGARPGVGTRRKAPGGGFLLAGPGRAKPKRETPSPVGPPPAGETVRDQCKEDWAADEGGDLSGPIPGCLGWL</sequence>
<comment type="caution">
    <text evidence="2">The sequence shown here is derived from an EMBL/GenBank/DDBJ whole genome shotgun (WGS) entry which is preliminary data.</text>
</comment>
<feature type="region of interest" description="Disordered" evidence="1">
    <location>
        <begin position="22"/>
        <end position="78"/>
    </location>
</feature>
<organism evidence="2 3">
    <name type="scientific">Ameca splendens</name>
    <dbReference type="NCBI Taxonomy" id="208324"/>
    <lineage>
        <taxon>Eukaryota</taxon>
        <taxon>Metazoa</taxon>
        <taxon>Chordata</taxon>
        <taxon>Craniata</taxon>
        <taxon>Vertebrata</taxon>
        <taxon>Euteleostomi</taxon>
        <taxon>Actinopterygii</taxon>
        <taxon>Neopterygii</taxon>
        <taxon>Teleostei</taxon>
        <taxon>Neoteleostei</taxon>
        <taxon>Acanthomorphata</taxon>
        <taxon>Ovalentaria</taxon>
        <taxon>Atherinomorphae</taxon>
        <taxon>Cyprinodontiformes</taxon>
        <taxon>Goodeidae</taxon>
        <taxon>Ameca</taxon>
    </lineage>
</organism>
<evidence type="ECO:0000256" key="1">
    <source>
        <dbReference type="SAM" id="MobiDB-lite"/>
    </source>
</evidence>